<evidence type="ECO:0000256" key="1">
    <source>
        <dbReference type="ARBA" id="ARBA00004141"/>
    </source>
</evidence>
<dbReference type="InterPro" id="IPR000791">
    <property type="entry name" value="Gpr1/Fun34/SatP-like"/>
</dbReference>
<keyword evidence="8" id="KW-1185">Reference proteome</keyword>
<keyword evidence="5 6" id="KW-0472">Membrane</keyword>
<comment type="similarity">
    <text evidence="2">Belongs to the acetate uptake transporter (AceTr) (TC 2.A.96) family.</text>
</comment>
<sequence>MMFFFIWMLPTTILMICSIKKSILITIALALIALAQLLYGIGAYVDFIEYCGGVIGMLGGLIFFYIGVALFTNENFKKEILPTFGTKE</sequence>
<evidence type="ECO:0000256" key="4">
    <source>
        <dbReference type="ARBA" id="ARBA00022989"/>
    </source>
</evidence>
<dbReference type="Pfam" id="PF01184">
    <property type="entry name" value="Gpr1_Fun34_YaaH"/>
    <property type="match status" value="1"/>
</dbReference>
<evidence type="ECO:0000256" key="2">
    <source>
        <dbReference type="ARBA" id="ARBA00005587"/>
    </source>
</evidence>
<evidence type="ECO:0000313" key="8">
    <source>
        <dbReference type="Proteomes" id="UP001439008"/>
    </source>
</evidence>
<proteinExistence type="inferred from homology"/>
<evidence type="ECO:0000256" key="3">
    <source>
        <dbReference type="ARBA" id="ARBA00022692"/>
    </source>
</evidence>
<evidence type="ECO:0000256" key="6">
    <source>
        <dbReference type="SAM" id="Phobius"/>
    </source>
</evidence>
<keyword evidence="4 6" id="KW-1133">Transmembrane helix</keyword>
<gene>
    <name evidence="7" type="ORF">MHBO_004418</name>
</gene>
<dbReference type="EMBL" id="JBDODL010003970">
    <property type="protein sequence ID" value="MES1922889.1"/>
    <property type="molecule type" value="Genomic_DNA"/>
</dbReference>
<evidence type="ECO:0000313" key="7">
    <source>
        <dbReference type="EMBL" id="MES1922889.1"/>
    </source>
</evidence>
<reference evidence="7 8" key="1">
    <citation type="journal article" date="2024" name="BMC Biol.">
        <title>Comparative genomics of Ascetosporea gives new insight into the evolutionary basis for animal parasitism in Rhizaria.</title>
        <authorList>
            <person name="Hiltunen Thoren M."/>
            <person name="Onut-Brannstrom I."/>
            <person name="Alfjorden A."/>
            <person name="Peckova H."/>
            <person name="Swords F."/>
            <person name="Hooper C."/>
            <person name="Holzer A.S."/>
            <person name="Bass D."/>
            <person name="Burki F."/>
        </authorList>
    </citation>
    <scope>NUCLEOTIDE SEQUENCE [LARGE SCALE GENOMIC DNA]</scope>
    <source>
        <strain evidence="7">20-A016</strain>
    </source>
</reference>
<comment type="subcellular location">
    <subcellularLocation>
        <location evidence="1">Membrane</location>
        <topology evidence="1">Multi-pass membrane protein</topology>
    </subcellularLocation>
</comment>
<protein>
    <submittedName>
        <fullName evidence="7">Uncharacterized protein</fullName>
    </submittedName>
</protein>
<comment type="caution">
    <text evidence="7">The sequence shown here is derived from an EMBL/GenBank/DDBJ whole genome shotgun (WGS) entry which is preliminary data.</text>
</comment>
<organism evidence="7 8">
    <name type="scientific">Bonamia ostreae</name>
    <dbReference type="NCBI Taxonomy" id="126728"/>
    <lineage>
        <taxon>Eukaryota</taxon>
        <taxon>Sar</taxon>
        <taxon>Rhizaria</taxon>
        <taxon>Endomyxa</taxon>
        <taxon>Ascetosporea</taxon>
        <taxon>Haplosporida</taxon>
        <taxon>Bonamia</taxon>
    </lineage>
</organism>
<accession>A0ABV2ATR8</accession>
<dbReference type="Proteomes" id="UP001439008">
    <property type="component" value="Unassembled WGS sequence"/>
</dbReference>
<evidence type="ECO:0000256" key="5">
    <source>
        <dbReference type="ARBA" id="ARBA00023136"/>
    </source>
</evidence>
<feature type="transmembrane region" description="Helical" evidence="6">
    <location>
        <begin position="50"/>
        <end position="71"/>
    </location>
</feature>
<name>A0ABV2ATR8_9EUKA</name>
<keyword evidence="3 6" id="KW-0812">Transmembrane</keyword>